<gene>
    <name evidence="5" type="ORF">GCM10009118_06510</name>
</gene>
<organism evidence="5 6">
    <name type="scientific">Wandonia haliotis</name>
    <dbReference type="NCBI Taxonomy" id="574963"/>
    <lineage>
        <taxon>Bacteria</taxon>
        <taxon>Pseudomonadati</taxon>
        <taxon>Bacteroidota</taxon>
        <taxon>Flavobacteriia</taxon>
        <taxon>Flavobacteriales</taxon>
        <taxon>Crocinitomicaceae</taxon>
        <taxon>Wandonia</taxon>
    </lineage>
</organism>
<reference evidence="5 6" key="1">
    <citation type="journal article" date="2019" name="Int. J. Syst. Evol. Microbiol.">
        <title>The Global Catalogue of Microorganisms (GCM) 10K type strain sequencing project: providing services to taxonomists for standard genome sequencing and annotation.</title>
        <authorList>
            <consortium name="The Broad Institute Genomics Platform"/>
            <consortium name="The Broad Institute Genome Sequencing Center for Infectious Disease"/>
            <person name="Wu L."/>
            <person name="Ma J."/>
        </authorList>
    </citation>
    <scope>NUCLEOTIDE SEQUENCE [LARGE SCALE GENOMIC DNA]</scope>
    <source>
        <strain evidence="5 6">JCM 16083</strain>
    </source>
</reference>
<dbReference type="PANTHER" id="PTHR46332">
    <property type="entry name" value="ASPARTATE BETA-HYDROXYLASE DOMAIN-CONTAINING PROTEIN 2"/>
    <property type="match status" value="1"/>
</dbReference>
<evidence type="ECO:0000256" key="2">
    <source>
        <dbReference type="ARBA" id="ARBA00022964"/>
    </source>
</evidence>
<name>A0ABN1MMT0_9FLAO</name>
<protein>
    <submittedName>
        <fullName evidence="5">Aspartyl/asparaginyl beta-hydroxylase domain-containing protein</fullName>
    </submittedName>
</protein>
<dbReference type="Pfam" id="PF05118">
    <property type="entry name" value="Asp_Arg_Hydrox"/>
    <property type="match status" value="1"/>
</dbReference>
<evidence type="ECO:0000256" key="1">
    <source>
        <dbReference type="ARBA" id="ARBA00007730"/>
    </source>
</evidence>
<comment type="similarity">
    <text evidence="1">Belongs to the aspartyl/asparaginyl beta-hydroxylase family.</text>
</comment>
<evidence type="ECO:0000256" key="3">
    <source>
        <dbReference type="ARBA" id="ARBA00023002"/>
    </source>
</evidence>
<dbReference type="InterPro" id="IPR007803">
    <property type="entry name" value="Asp/Arg/Pro-Hydrxlase"/>
</dbReference>
<dbReference type="PANTHER" id="PTHR46332:SF5">
    <property type="entry name" value="ASPARTATE BETA-HYDROXYLASE DOMAIN CONTAINING 2"/>
    <property type="match status" value="1"/>
</dbReference>
<sequence>MLYTIEHSWLPNLKSGYSVIREELFHFLRECPVSSLHNNYKAYTNKDGWRTIPLVFFTIENPEFITHFPKTHKIIQAIPELISAEFSILLPGTEIRPHIGYSKQVMRTHLGLKVPDGDIGFKTESESVSWEEGDTFSFNDGELHEAWNRTEEDRWVLMIDTPVPGSAYGAKEIARYKFENLTDEVLLRIAPKEEWLRRLE</sequence>
<dbReference type="SUPFAM" id="SSF51197">
    <property type="entry name" value="Clavaminate synthase-like"/>
    <property type="match status" value="1"/>
</dbReference>
<keyword evidence="2" id="KW-0223">Dioxygenase</keyword>
<feature type="domain" description="Aspartyl/asparaginy/proline hydroxylase" evidence="4">
    <location>
        <begin position="16"/>
        <end position="161"/>
    </location>
</feature>
<accession>A0ABN1MMT0</accession>
<evidence type="ECO:0000313" key="5">
    <source>
        <dbReference type="EMBL" id="GAA0874243.1"/>
    </source>
</evidence>
<dbReference type="EMBL" id="BAAAFH010000003">
    <property type="protein sequence ID" value="GAA0874243.1"/>
    <property type="molecule type" value="Genomic_DNA"/>
</dbReference>
<comment type="caution">
    <text evidence="5">The sequence shown here is derived from an EMBL/GenBank/DDBJ whole genome shotgun (WGS) entry which is preliminary data.</text>
</comment>
<evidence type="ECO:0000259" key="4">
    <source>
        <dbReference type="Pfam" id="PF05118"/>
    </source>
</evidence>
<dbReference type="Proteomes" id="UP001501126">
    <property type="component" value="Unassembled WGS sequence"/>
</dbReference>
<keyword evidence="3" id="KW-0560">Oxidoreductase</keyword>
<keyword evidence="6" id="KW-1185">Reference proteome</keyword>
<proteinExistence type="inferred from homology"/>
<dbReference type="Gene3D" id="2.60.120.330">
    <property type="entry name" value="B-lactam Antibiotic, Isopenicillin N Synthase, Chain"/>
    <property type="match status" value="1"/>
</dbReference>
<dbReference type="InterPro" id="IPR027443">
    <property type="entry name" value="IPNS-like_sf"/>
</dbReference>
<dbReference type="InterPro" id="IPR051821">
    <property type="entry name" value="Asp/Asn_beta-hydroxylase"/>
</dbReference>
<evidence type="ECO:0000313" key="6">
    <source>
        <dbReference type="Proteomes" id="UP001501126"/>
    </source>
</evidence>
<dbReference type="RefSeq" id="WP_343785099.1">
    <property type="nucleotide sequence ID" value="NZ_BAAAFH010000003.1"/>
</dbReference>